<accession>A0ABT2YIY4</accession>
<dbReference type="Proteomes" id="UP001209701">
    <property type="component" value="Unassembled WGS sequence"/>
</dbReference>
<reference evidence="1 2" key="1">
    <citation type="submission" date="2021-11" db="EMBL/GenBank/DDBJ databases">
        <authorList>
            <person name="Liang Q."/>
            <person name="Mou H."/>
            <person name="Liu Z."/>
        </authorList>
    </citation>
    <scope>NUCLEOTIDE SEQUENCE [LARGE SCALE GENOMIC DNA]</scope>
    <source>
        <strain evidence="1 2">CHU3</strain>
    </source>
</reference>
<evidence type="ECO:0000313" key="2">
    <source>
        <dbReference type="Proteomes" id="UP001209701"/>
    </source>
</evidence>
<name>A0ABT2YIY4_9BURK</name>
<gene>
    <name evidence="1" type="ORF">LNV07_18250</name>
</gene>
<sequence length="560" mass="63533">MNRETRQAESNVEEMLAVELADLQARAMQVWAGREAEGLIVIVRALDAVALASKSDVDDDKTISIERLNGSHFVRIGAASALKPFLAAVKGRQDGVPWHPINPEVMGQAFHYLRVCGQITHLIRMARLENYGIAKTTVSGGEAEIEVPHSVSEMATQFAMAHVRLRAREETKPFVPKGGWSRLRHRMRKYVDSVDGWFIRYDNDREVGAAFQSAAINYGAEFYESEALMDDARIGDRTFGEWKQAVHQALGRILCHIEFCKLLRFKAPHIGLGNITTIFARREDVEGVWVQAGLPPEQVEPTMNALTLSIDNIDEWERSFELPCHFYVDFGRYFVLLPSFGALANPYVTLFRHLRSEYRPDWDRSVDQREAAFRSDLSTVFKAPRFHIPSNGFKLRRDDGSVSTDLDAVIVDIKTGSVALVQLKWHDLFGHSLSERESRRRNLLQANRWVERVSDWVGARSCSDVARQLGMACQPSDAPPMIFVITRYAARFTGELDQDQRATWLSWFEIVHLFSSCSPEDPIRDLPAQVRKHEDSARAHDGYSAKFHFSSFAVTLNVRP</sequence>
<dbReference type="EMBL" id="JAJIRN010000008">
    <property type="protein sequence ID" value="MCV2370029.1"/>
    <property type="molecule type" value="Genomic_DNA"/>
</dbReference>
<organism evidence="1 2">
    <name type="scientific">Roseateles oligotrophus</name>
    <dbReference type="NCBI Taxonomy" id="1769250"/>
    <lineage>
        <taxon>Bacteria</taxon>
        <taxon>Pseudomonadati</taxon>
        <taxon>Pseudomonadota</taxon>
        <taxon>Betaproteobacteria</taxon>
        <taxon>Burkholderiales</taxon>
        <taxon>Sphaerotilaceae</taxon>
        <taxon>Roseateles</taxon>
    </lineage>
</organism>
<protein>
    <recommendedName>
        <fullName evidence="3">NERD domain-containing protein</fullName>
    </recommendedName>
</protein>
<proteinExistence type="predicted"/>
<evidence type="ECO:0000313" key="1">
    <source>
        <dbReference type="EMBL" id="MCV2370029.1"/>
    </source>
</evidence>
<dbReference type="RefSeq" id="WP_263572616.1">
    <property type="nucleotide sequence ID" value="NZ_JAJIRN010000008.1"/>
</dbReference>
<evidence type="ECO:0008006" key="3">
    <source>
        <dbReference type="Google" id="ProtNLM"/>
    </source>
</evidence>
<comment type="caution">
    <text evidence="1">The sequence shown here is derived from an EMBL/GenBank/DDBJ whole genome shotgun (WGS) entry which is preliminary data.</text>
</comment>
<keyword evidence="2" id="KW-1185">Reference proteome</keyword>